<comment type="caution">
    <text evidence="2">The sequence shown here is derived from an EMBL/GenBank/DDBJ whole genome shotgun (WGS) entry which is preliminary data.</text>
</comment>
<proteinExistence type="predicted"/>
<name>A0ABY2CWU8_GULMO</name>
<dbReference type="EMBL" id="SMDA01000004">
    <property type="protein sequence ID" value="TCW31807.1"/>
    <property type="molecule type" value="Genomic_DNA"/>
</dbReference>
<feature type="compositionally biased region" description="Basic and acidic residues" evidence="1">
    <location>
        <begin position="290"/>
        <end position="303"/>
    </location>
</feature>
<feature type="region of interest" description="Disordered" evidence="1">
    <location>
        <begin position="271"/>
        <end position="311"/>
    </location>
</feature>
<reference evidence="2 3" key="1">
    <citation type="submission" date="2019-03" db="EMBL/GenBank/DDBJ databases">
        <title>Genomic Encyclopedia of Type Strains, Phase IV (KMG-IV): sequencing the most valuable type-strain genomes for metagenomic binning, comparative biology and taxonomic classification.</title>
        <authorList>
            <person name="Goeker M."/>
        </authorList>
    </citation>
    <scope>NUCLEOTIDE SEQUENCE [LARGE SCALE GENOMIC DNA]</scope>
    <source>
        <strain evidence="2 3">DSM 18507</strain>
    </source>
</reference>
<feature type="compositionally biased region" description="Polar residues" evidence="1">
    <location>
        <begin position="275"/>
        <end position="289"/>
    </location>
</feature>
<protein>
    <recommendedName>
        <fullName evidence="4">TnsE C-terminal domain-containing protein</fullName>
    </recommendedName>
</protein>
<evidence type="ECO:0000256" key="1">
    <source>
        <dbReference type="SAM" id="MobiDB-lite"/>
    </source>
</evidence>
<dbReference type="Proteomes" id="UP000294801">
    <property type="component" value="Unassembled WGS sequence"/>
</dbReference>
<evidence type="ECO:0008006" key="4">
    <source>
        <dbReference type="Google" id="ProtNLM"/>
    </source>
</evidence>
<sequence length="538" mass="59815">MTGLVIGAFEHELEILEVYWLAGFYHQTDLGWQIRVVMRGMLSGKFWVRSLPIGMYPMLTLGAHFEDGQLLQFHSRGVTGTATIPNVAEGEEVGSDRLPAGLYSFGAHRGGVQHLLKYATEQGVIFIPTAELVRFLFACNKTMANALMVPGSLMTLHQQQAFEFGKPLHLSFSGDMPLRLLSQSFVQEFAWLAYDKSARTSWESVYAETVGKSYVSFVPPDIPNSTWTFRGIEHNGTWLVLELQHLSGRSVPCGKLSFSHPSLVYRPKLVESEKGSGQSGPRSENGSSHYRTEVEDTGSRTDRGQAGVPIPSRRADFINPVAATRIWRTEKPTTKPGRKSGGRASQGRLRRVTTVSVAQQIPISHVLPIEFEFLEAVGWEELGRLGPMACVIRLMAALRPNIELAMTLCKLPPGRAFSTAERRSRVSLVAIFSSANRPELVVIDIDRTGDRAISTLALRENQPLNRAALEALINQVLMDAVCNGGHWGNDLEERLSPLATVYRLPRLLKRNLSSYSKPYLAQVAKRLLYRIEKSLGSW</sequence>
<feature type="region of interest" description="Disordered" evidence="1">
    <location>
        <begin position="328"/>
        <end position="348"/>
    </location>
</feature>
<evidence type="ECO:0000313" key="3">
    <source>
        <dbReference type="Proteomes" id="UP000294801"/>
    </source>
</evidence>
<evidence type="ECO:0000313" key="2">
    <source>
        <dbReference type="EMBL" id="TCW31807.1"/>
    </source>
</evidence>
<keyword evidence="3" id="KW-1185">Reference proteome</keyword>
<gene>
    <name evidence="2" type="ORF">EV669_104175</name>
</gene>
<accession>A0ABY2CWU8</accession>
<organism evidence="2 3">
    <name type="scientific">Gulbenkiania mobilis</name>
    <dbReference type="NCBI Taxonomy" id="397457"/>
    <lineage>
        <taxon>Bacteria</taxon>
        <taxon>Pseudomonadati</taxon>
        <taxon>Pseudomonadota</taxon>
        <taxon>Betaproteobacteria</taxon>
        <taxon>Neisseriales</taxon>
        <taxon>Chromobacteriaceae</taxon>
        <taxon>Gulbenkiania</taxon>
    </lineage>
</organism>
<dbReference type="RefSeq" id="WP_132098324.1">
    <property type="nucleotide sequence ID" value="NZ_SMDA01000004.1"/>
</dbReference>